<evidence type="ECO:0000259" key="2">
    <source>
        <dbReference type="Pfam" id="PF13963"/>
    </source>
</evidence>
<dbReference type="OrthoDB" id="1913335at2759"/>
<dbReference type="InterPro" id="IPR029480">
    <property type="entry name" value="Transpos_assoc"/>
</dbReference>
<proteinExistence type="predicted"/>
<evidence type="ECO:0000313" key="3">
    <source>
        <dbReference type="EMBL" id="KAJ8429406.1"/>
    </source>
</evidence>
<dbReference type="Pfam" id="PF03004">
    <property type="entry name" value="Transposase_24"/>
    <property type="match status" value="1"/>
</dbReference>
<feature type="region of interest" description="Disordered" evidence="1">
    <location>
        <begin position="502"/>
        <end position="531"/>
    </location>
</feature>
<sequence length="531" mass="60901">MDSSWIELPNDHPDYLDGAVKFIKLAKENLVEGRTRCPCRRCKVDKWLPIEEVEQHILFKGFHKEYKHFIFHGKGDILDHVKYRGSTSREINIDPSNFTSGDDMEGLLKAAFGVDMPRCKDGILHDVVNEPLDEEVEPFLIYGNGEVIKGSILPRDVMNYKQGVRFCVAFNNYNQPIRKGGYIFVRFLGYIARLERFCPIETISWHKLNKTYKADIIEMVRSKFVYPTDKCFDKRVLKHVAKHFKQYKHGLKKDYFKPEQKTKEAMYELVPKGHVMGGCDWLTIGVQRNIRYMYLTIITVIFAYSFCLCKRHLQTCLYLETLAEIGRDARASQMHCHTTGSTSYAEKRANFVETHGREPTYLEFFKETHGKDGGGFVANTATESFLTEASAKVQERLLSSSPSKTQVEIENEVFDELMYEEENPKRPIDFGFNVDRSDVFGVNSILRKRGYIFSNNNMELKRVKEELASQKAMFLLMLKAVRNGKITDEFLDATEAALRMAGDQVPQESSGNNLINESGHAGPSTSASQVN</sequence>
<feature type="compositionally biased region" description="Polar residues" evidence="1">
    <location>
        <begin position="506"/>
        <end position="516"/>
    </location>
</feature>
<comment type="caution">
    <text evidence="3">The sequence shown here is derived from an EMBL/GenBank/DDBJ whole genome shotgun (WGS) entry which is preliminary data.</text>
</comment>
<dbReference type="Proteomes" id="UP001153076">
    <property type="component" value="Unassembled WGS sequence"/>
</dbReference>
<gene>
    <name evidence="3" type="ORF">Cgig2_025593</name>
</gene>
<keyword evidence="4" id="KW-1185">Reference proteome</keyword>
<dbReference type="AlphaFoldDB" id="A0A9Q1Q5R2"/>
<evidence type="ECO:0000256" key="1">
    <source>
        <dbReference type="SAM" id="MobiDB-lite"/>
    </source>
</evidence>
<protein>
    <recommendedName>
        <fullName evidence="2">Transposase-associated domain-containing protein</fullName>
    </recommendedName>
</protein>
<dbReference type="PANTHER" id="PTHR33144:SF52">
    <property type="match status" value="1"/>
</dbReference>
<dbReference type="EMBL" id="JAKOGI010000898">
    <property type="protein sequence ID" value="KAJ8429406.1"/>
    <property type="molecule type" value="Genomic_DNA"/>
</dbReference>
<feature type="domain" description="Transposase-associated" evidence="2">
    <location>
        <begin position="4"/>
        <end position="73"/>
    </location>
</feature>
<reference evidence="3" key="1">
    <citation type="submission" date="2022-04" db="EMBL/GenBank/DDBJ databases">
        <title>Carnegiea gigantea Genome sequencing and assembly v2.</title>
        <authorList>
            <person name="Copetti D."/>
            <person name="Sanderson M.J."/>
            <person name="Burquez A."/>
            <person name="Wojciechowski M.F."/>
        </authorList>
    </citation>
    <scope>NUCLEOTIDE SEQUENCE</scope>
    <source>
        <strain evidence="3">SGP5-SGP5p</strain>
        <tissue evidence="3">Aerial part</tissue>
    </source>
</reference>
<dbReference type="InterPro" id="IPR004252">
    <property type="entry name" value="Probable_transposase_24"/>
</dbReference>
<name>A0A9Q1Q5R2_9CARY</name>
<evidence type="ECO:0000313" key="4">
    <source>
        <dbReference type="Proteomes" id="UP001153076"/>
    </source>
</evidence>
<accession>A0A9Q1Q5R2</accession>
<dbReference type="Pfam" id="PF13963">
    <property type="entry name" value="Transpos_assoc"/>
    <property type="match status" value="1"/>
</dbReference>
<organism evidence="3 4">
    <name type="scientific">Carnegiea gigantea</name>
    <dbReference type="NCBI Taxonomy" id="171969"/>
    <lineage>
        <taxon>Eukaryota</taxon>
        <taxon>Viridiplantae</taxon>
        <taxon>Streptophyta</taxon>
        <taxon>Embryophyta</taxon>
        <taxon>Tracheophyta</taxon>
        <taxon>Spermatophyta</taxon>
        <taxon>Magnoliopsida</taxon>
        <taxon>eudicotyledons</taxon>
        <taxon>Gunneridae</taxon>
        <taxon>Pentapetalae</taxon>
        <taxon>Caryophyllales</taxon>
        <taxon>Cactineae</taxon>
        <taxon>Cactaceae</taxon>
        <taxon>Cactoideae</taxon>
        <taxon>Echinocereeae</taxon>
        <taxon>Carnegiea</taxon>
    </lineage>
</organism>
<dbReference type="PANTHER" id="PTHR33144">
    <property type="entry name" value="OS10G0409366 PROTEIN-RELATED"/>
    <property type="match status" value="1"/>
</dbReference>